<dbReference type="Proteomes" id="UP000606274">
    <property type="component" value="Unassembled WGS sequence"/>
</dbReference>
<dbReference type="Gene3D" id="3.60.10.10">
    <property type="entry name" value="Endonuclease/exonuclease/phosphatase"/>
    <property type="match status" value="1"/>
</dbReference>
<gene>
    <name evidence="4" type="ORF">HF521_017235</name>
</gene>
<keyword evidence="5" id="KW-1185">Reference proteome</keyword>
<name>A0A8T0BM86_SILME</name>
<dbReference type="SUPFAM" id="SSF56672">
    <property type="entry name" value="DNA/RNA polymerases"/>
    <property type="match status" value="1"/>
</dbReference>
<evidence type="ECO:0000313" key="5">
    <source>
        <dbReference type="Proteomes" id="UP000606274"/>
    </source>
</evidence>
<dbReference type="Pfam" id="PF00078">
    <property type="entry name" value="RVT_1"/>
    <property type="match status" value="1"/>
</dbReference>
<dbReference type="InterPro" id="IPR036691">
    <property type="entry name" value="Endo/exonu/phosph_ase_sf"/>
</dbReference>
<feature type="non-terminal residue" evidence="4">
    <location>
        <position position="1"/>
    </location>
</feature>
<protein>
    <recommendedName>
        <fullName evidence="2">ribonuclease H</fullName>
        <ecNumber evidence="2">3.1.26.4</ecNumber>
    </recommendedName>
</protein>
<dbReference type="Gene3D" id="3.30.70.270">
    <property type="match status" value="1"/>
</dbReference>
<accession>A0A8T0BM86</accession>
<dbReference type="PROSITE" id="PS50878">
    <property type="entry name" value="RT_POL"/>
    <property type="match status" value="1"/>
</dbReference>
<dbReference type="InterPro" id="IPR043502">
    <property type="entry name" value="DNA/RNA_pol_sf"/>
</dbReference>
<comment type="caution">
    <text evidence="4">The sequence shown here is derived from an EMBL/GenBank/DDBJ whole genome shotgun (WGS) entry which is preliminary data.</text>
</comment>
<proteinExistence type="inferred from homology"/>
<dbReference type="InterPro" id="IPR043128">
    <property type="entry name" value="Rev_trsase/Diguanyl_cyclase"/>
</dbReference>
<sequence length="573" mass="65941">ANVGYTKEKWCRVILKEEYSKSVVEVKKVSDRVMNVKLEVEGMMINVTSAYAPQVGCKMEEKEKFWSELDEVVDGVPRNERLVIGADFKCQAGEWNRGDEEVMGRYGLKQRNVEGQMVVDFAKRMEMAVVNTYFKKKEDHRMTYKSGGRCTQVDNVLCRRCNLKEIGDCKVLAGESGARQHRMVVCRMVLEVKKKSRTDRRIRWWKLKEEEDRQGLGGGKEVLDDWETTAGVMREAARKVLEKAYDRVPREELWYCIRKSGVSEKYVRVVQDMYEDSVTAVKCAVGTTDWFKVKVGLHQGSALSPFLFAVVMDRLTDKFRQESPWTMMFVDDIVICGESSEQVEKSLERWRYMLERRGMKVSRSKTEYMCVNEREGSGGVRWQGEEVEKVEEFRTTSMIRTSLGSKRHIPQRRPFWLFLRNCMLLDTTASARISACLSDISSCMSAHQLKLNPSKTELLVILGSSTAILTMNIVSKQLYTDNVVIKSEYVLYKVEYKVLLFVFKAINGLAPAYLAELVTVYKPARTPHSSGHTSLVTPKYKYKKWRPVICHPGTKAVEQTSSTHTKYYCAECL</sequence>
<evidence type="ECO:0000259" key="3">
    <source>
        <dbReference type="PROSITE" id="PS50878"/>
    </source>
</evidence>
<evidence type="ECO:0000256" key="2">
    <source>
        <dbReference type="ARBA" id="ARBA00012180"/>
    </source>
</evidence>
<evidence type="ECO:0000256" key="1">
    <source>
        <dbReference type="ARBA" id="ARBA00010879"/>
    </source>
</evidence>
<dbReference type="EC" id="3.1.26.4" evidence="2"/>
<evidence type="ECO:0000313" key="4">
    <source>
        <dbReference type="EMBL" id="KAF7708178.1"/>
    </source>
</evidence>
<dbReference type="PANTHER" id="PTHR23227:SF83">
    <property type="entry name" value="ENDONUCLEASE_EXONUCLEASE_PHOSPHATASE DOMAIN-CONTAINING PROTEIN"/>
    <property type="match status" value="1"/>
</dbReference>
<feature type="domain" description="Reverse transcriptase" evidence="3">
    <location>
        <begin position="137"/>
        <end position="387"/>
    </location>
</feature>
<dbReference type="PANTHER" id="PTHR23227">
    <property type="entry name" value="BUCENTAUR RELATED"/>
    <property type="match status" value="1"/>
</dbReference>
<organism evidence="4 5">
    <name type="scientific">Silurus meridionalis</name>
    <name type="common">Southern catfish</name>
    <name type="synonym">Silurus soldatovi meridionalis</name>
    <dbReference type="NCBI Taxonomy" id="175797"/>
    <lineage>
        <taxon>Eukaryota</taxon>
        <taxon>Metazoa</taxon>
        <taxon>Chordata</taxon>
        <taxon>Craniata</taxon>
        <taxon>Vertebrata</taxon>
        <taxon>Euteleostomi</taxon>
        <taxon>Actinopterygii</taxon>
        <taxon>Neopterygii</taxon>
        <taxon>Teleostei</taxon>
        <taxon>Ostariophysi</taxon>
        <taxon>Siluriformes</taxon>
        <taxon>Siluridae</taxon>
        <taxon>Silurus</taxon>
    </lineage>
</organism>
<dbReference type="EMBL" id="JABFDY010000004">
    <property type="protein sequence ID" value="KAF7708178.1"/>
    <property type="molecule type" value="Genomic_DNA"/>
</dbReference>
<dbReference type="InterPro" id="IPR000477">
    <property type="entry name" value="RT_dom"/>
</dbReference>
<dbReference type="InterPro" id="IPR027124">
    <property type="entry name" value="Swc5/CFDP1/2"/>
</dbReference>
<comment type="similarity">
    <text evidence="1">Belongs to the beta type-B retroviral polymerase family. HERV class-II K(HML-2) pol subfamily.</text>
</comment>
<reference evidence="4" key="1">
    <citation type="submission" date="2020-08" db="EMBL/GenBank/DDBJ databases">
        <title>Chromosome-level assembly of Southern catfish (Silurus meridionalis) provides insights into visual adaptation to the nocturnal and benthic lifestyles.</title>
        <authorList>
            <person name="Zhang Y."/>
            <person name="Wang D."/>
            <person name="Peng Z."/>
        </authorList>
    </citation>
    <scope>NUCLEOTIDE SEQUENCE</scope>
    <source>
        <strain evidence="4">SWU-2019-XX</strain>
        <tissue evidence="4">Muscle</tissue>
    </source>
</reference>
<dbReference type="GO" id="GO:0004523">
    <property type="term" value="F:RNA-DNA hybrid ribonuclease activity"/>
    <property type="evidence" value="ECO:0007669"/>
    <property type="project" value="UniProtKB-EC"/>
</dbReference>
<dbReference type="AlphaFoldDB" id="A0A8T0BM86"/>